<feature type="domain" description="PspC-related transmembrane region" evidence="8">
    <location>
        <begin position="215"/>
        <end position="355"/>
    </location>
</feature>
<keyword evidence="3 6" id="KW-0812">Transmembrane</keyword>
<dbReference type="InterPro" id="IPR052027">
    <property type="entry name" value="PspC"/>
</dbReference>
<name>A0A2I7SF64_9FLAO</name>
<dbReference type="Pfam" id="PF04024">
    <property type="entry name" value="PspC"/>
    <property type="match status" value="1"/>
</dbReference>
<evidence type="ECO:0000256" key="3">
    <source>
        <dbReference type="ARBA" id="ARBA00022692"/>
    </source>
</evidence>
<dbReference type="KEGG" id="taj:C1A40_03115"/>
<gene>
    <name evidence="10" type="ORF">C1A40_03115</name>
</gene>
<reference evidence="11" key="1">
    <citation type="submission" date="2018-01" db="EMBL/GenBank/DDBJ databases">
        <title>Complete genome of Tamlana sp. UJ94.</title>
        <authorList>
            <person name="Jung J."/>
            <person name="Chung D."/>
            <person name="Bae S.S."/>
            <person name="Baek K."/>
        </authorList>
    </citation>
    <scope>NUCLEOTIDE SEQUENCE [LARGE SCALE GENOMIC DNA]</scope>
    <source>
        <strain evidence="11">UJ94</strain>
    </source>
</reference>
<comment type="subcellular location">
    <subcellularLocation>
        <location evidence="1">Cell membrane</location>
        <topology evidence="1">Single-pass membrane protein</topology>
    </subcellularLocation>
</comment>
<evidence type="ECO:0000256" key="5">
    <source>
        <dbReference type="ARBA" id="ARBA00023136"/>
    </source>
</evidence>
<sequence>MNKTVNINLGGIFFHIDEDAYLKLQGYLESIKRSLANSQGSDEIIADIEARIAELFNERLQNNKQVIRLREVDEIISIMGQPEDYVVDEEIFEDDPSTNQNKSTRSKKLFRDPDNSYISGVSSGLAHYFGIDAIWVRLAWILLVFGAGTGVLLYILLWILVPEAKTTAEKIMMTGEPVNISNIEKKIKDGFDNVSQVAKNVSDSVSKAAKNVDLKKGTNSIKSTSKTFFDSLADAVMILLKIFAKFIGILLIIIGASTLIALVIGLFSMGVADIIHIPGLDNLDLVNVGNTPIWLVSLAIFFAVGIPFFFLFYLGLKILINNLKSIGNIAKFTLLGLWILSIITLVIFGIRQASEHAFEESYIKKNELFIKANDTLMVKMTHSDKFNSSFSRDDFKLAHDDNGNKIMYSSDVRIMVKSTSDTVATLSIIKSANGRNYETAIARAKNINYHYEVKNKTLLLDAFLTTDIKNKYNDQEVDIILYLPENTVVYFSSNTEDFIRHNNHEGHLISDKNTNHFIRIMDNNSKCLDCPDEDFNVEVDTPEVKIDSDGIKVESDEVKINISSKGIEIKSDQ</sequence>
<keyword evidence="11" id="KW-1185">Reference proteome</keyword>
<dbReference type="PANTHER" id="PTHR33885:SF3">
    <property type="entry name" value="PHAGE SHOCK PROTEIN C"/>
    <property type="match status" value="1"/>
</dbReference>
<dbReference type="GO" id="GO:0005886">
    <property type="term" value="C:plasma membrane"/>
    <property type="evidence" value="ECO:0007669"/>
    <property type="project" value="UniProtKB-SubCell"/>
</dbReference>
<dbReference type="Proteomes" id="UP000236592">
    <property type="component" value="Chromosome"/>
</dbReference>
<organism evidence="10 11">
    <name type="scientific">Pseudotamlana carrageenivorans</name>
    <dbReference type="NCBI Taxonomy" id="2069432"/>
    <lineage>
        <taxon>Bacteria</taxon>
        <taxon>Pseudomonadati</taxon>
        <taxon>Bacteroidota</taxon>
        <taxon>Flavobacteriia</taxon>
        <taxon>Flavobacteriales</taxon>
        <taxon>Flavobacteriaceae</taxon>
        <taxon>Pseudotamlana</taxon>
    </lineage>
</organism>
<dbReference type="EMBL" id="CP025938">
    <property type="protein sequence ID" value="AUS04525.1"/>
    <property type="molecule type" value="Genomic_DNA"/>
</dbReference>
<keyword evidence="2" id="KW-1003">Cell membrane</keyword>
<feature type="transmembrane region" description="Helical" evidence="6">
    <location>
        <begin position="292"/>
        <end position="316"/>
    </location>
</feature>
<keyword evidence="5 6" id="KW-0472">Membrane</keyword>
<dbReference type="InterPro" id="IPR054319">
    <property type="entry name" value="PspC-rel_ToastRack"/>
</dbReference>
<evidence type="ECO:0000259" key="7">
    <source>
        <dbReference type="Pfam" id="PF04024"/>
    </source>
</evidence>
<feature type="domain" description="PspC-related ToastRack" evidence="9">
    <location>
        <begin position="399"/>
        <end position="532"/>
    </location>
</feature>
<feature type="domain" description="Phage shock protein PspC N-terminal" evidence="7">
    <location>
        <begin position="107"/>
        <end position="164"/>
    </location>
</feature>
<keyword evidence="4 6" id="KW-1133">Transmembrane helix</keyword>
<dbReference type="Pfam" id="PF22571">
    <property type="entry name" value="LiaI-LiaF-TM_PspC"/>
    <property type="match status" value="1"/>
</dbReference>
<dbReference type="PANTHER" id="PTHR33885">
    <property type="entry name" value="PHAGE SHOCK PROTEIN C"/>
    <property type="match status" value="1"/>
</dbReference>
<dbReference type="Pfam" id="PF22744">
    <property type="entry name" value="Toast-rack_PspC-Cterm"/>
    <property type="match status" value="1"/>
</dbReference>
<feature type="transmembrane region" description="Helical" evidence="6">
    <location>
        <begin position="328"/>
        <end position="350"/>
    </location>
</feature>
<dbReference type="OrthoDB" id="5772680at2"/>
<evidence type="ECO:0000256" key="1">
    <source>
        <dbReference type="ARBA" id="ARBA00004162"/>
    </source>
</evidence>
<dbReference type="AlphaFoldDB" id="A0A2I7SF64"/>
<feature type="transmembrane region" description="Helical" evidence="6">
    <location>
        <begin position="246"/>
        <end position="272"/>
    </location>
</feature>
<proteinExistence type="predicted"/>
<evidence type="ECO:0000256" key="6">
    <source>
        <dbReference type="SAM" id="Phobius"/>
    </source>
</evidence>
<feature type="transmembrane region" description="Helical" evidence="6">
    <location>
        <begin position="138"/>
        <end position="161"/>
    </location>
</feature>
<evidence type="ECO:0000256" key="2">
    <source>
        <dbReference type="ARBA" id="ARBA00022475"/>
    </source>
</evidence>
<accession>A0A2I7SF64</accession>
<dbReference type="InterPro" id="IPR054321">
    <property type="entry name" value="PspC-rel_TM"/>
</dbReference>
<evidence type="ECO:0000259" key="8">
    <source>
        <dbReference type="Pfam" id="PF22571"/>
    </source>
</evidence>
<dbReference type="InterPro" id="IPR007168">
    <property type="entry name" value="Phageshock_PspC_N"/>
</dbReference>
<dbReference type="RefSeq" id="WP_102994633.1">
    <property type="nucleotide sequence ID" value="NZ_CP025938.1"/>
</dbReference>
<evidence type="ECO:0000313" key="10">
    <source>
        <dbReference type="EMBL" id="AUS04525.1"/>
    </source>
</evidence>
<protein>
    <submittedName>
        <fullName evidence="10">Uncharacterized protein</fullName>
    </submittedName>
</protein>
<evidence type="ECO:0000313" key="11">
    <source>
        <dbReference type="Proteomes" id="UP000236592"/>
    </source>
</evidence>
<evidence type="ECO:0000259" key="9">
    <source>
        <dbReference type="Pfam" id="PF22744"/>
    </source>
</evidence>
<evidence type="ECO:0000256" key="4">
    <source>
        <dbReference type="ARBA" id="ARBA00022989"/>
    </source>
</evidence>